<protein>
    <submittedName>
        <fullName evidence="2">Polyketide cyclase</fullName>
    </submittedName>
</protein>
<evidence type="ECO:0000313" key="3">
    <source>
        <dbReference type="Proteomes" id="UP000467249"/>
    </source>
</evidence>
<evidence type="ECO:0000259" key="1">
    <source>
        <dbReference type="Pfam" id="PF13577"/>
    </source>
</evidence>
<dbReference type="KEGG" id="many:MANY_24820"/>
<dbReference type="Proteomes" id="UP000467249">
    <property type="component" value="Chromosome"/>
</dbReference>
<dbReference type="CDD" id="cd00531">
    <property type="entry name" value="NTF2_like"/>
    <property type="match status" value="1"/>
</dbReference>
<dbReference type="SUPFAM" id="SSF54427">
    <property type="entry name" value="NTF2-like"/>
    <property type="match status" value="1"/>
</dbReference>
<organism evidence="2 3">
    <name type="scientific">Mycolicibacterium anyangense</name>
    <dbReference type="NCBI Taxonomy" id="1431246"/>
    <lineage>
        <taxon>Bacteria</taxon>
        <taxon>Bacillati</taxon>
        <taxon>Actinomycetota</taxon>
        <taxon>Actinomycetes</taxon>
        <taxon>Mycobacteriales</taxon>
        <taxon>Mycobacteriaceae</taxon>
        <taxon>Mycolicibacterium</taxon>
    </lineage>
</organism>
<dbReference type="Gene3D" id="3.10.450.50">
    <property type="match status" value="1"/>
</dbReference>
<accession>A0A6N4W8R3</accession>
<proteinExistence type="predicted"/>
<sequence>MTQAPNHDLAKRIQVLEDQLEIQQLAVRYATAVDARDIDQLLELFVPDVRVGRGRSGRDELRAVLEPQLRLFYRSIHLICGHRVILQDEDRAIGNVYCRAEHEVGQRWVVIPVRYDDEYRKVNGAWHFSARRDHHWYEADVLDRPQSVAFHDWQSAPPRPSLPESSPKWEAFWHGVDTSGLTTQPVIGEAKDH</sequence>
<dbReference type="InterPro" id="IPR037401">
    <property type="entry name" value="SnoaL-like"/>
</dbReference>
<gene>
    <name evidence="2" type="ORF">MANY_24820</name>
</gene>
<dbReference type="RefSeq" id="WP_163804501.1">
    <property type="nucleotide sequence ID" value="NZ_AP022620.1"/>
</dbReference>
<reference evidence="2 3" key="1">
    <citation type="journal article" date="2019" name="Emerg. Microbes Infect.">
        <title>Comprehensive subspecies identification of 175 nontuberculous mycobacteria species based on 7547 genomic profiles.</title>
        <authorList>
            <person name="Matsumoto Y."/>
            <person name="Kinjo T."/>
            <person name="Motooka D."/>
            <person name="Nabeya D."/>
            <person name="Jung N."/>
            <person name="Uechi K."/>
            <person name="Horii T."/>
            <person name="Iida T."/>
            <person name="Fujita J."/>
            <person name="Nakamura S."/>
        </authorList>
    </citation>
    <scope>NUCLEOTIDE SEQUENCE [LARGE SCALE GENOMIC DNA]</scope>
    <source>
        <strain evidence="2 3">JCM 30275</strain>
    </source>
</reference>
<dbReference type="AlphaFoldDB" id="A0A6N4W8R3"/>
<dbReference type="Pfam" id="PF13577">
    <property type="entry name" value="SnoaL_4"/>
    <property type="match status" value="1"/>
</dbReference>
<dbReference type="EMBL" id="AP022620">
    <property type="protein sequence ID" value="BBZ77145.1"/>
    <property type="molecule type" value="Genomic_DNA"/>
</dbReference>
<feature type="domain" description="SnoaL-like" evidence="1">
    <location>
        <begin position="15"/>
        <end position="132"/>
    </location>
</feature>
<evidence type="ECO:0000313" key="2">
    <source>
        <dbReference type="EMBL" id="BBZ77145.1"/>
    </source>
</evidence>
<dbReference type="InterPro" id="IPR032710">
    <property type="entry name" value="NTF2-like_dom_sf"/>
</dbReference>
<keyword evidence="3" id="KW-1185">Reference proteome</keyword>
<name>A0A6N4W8R3_9MYCO</name>